<dbReference type="Proteomes" id="UP000000366">
    <property type="component" value="Chromosome"/>
</dbReference>
<organism evidence="11 12">
    <name type="scientific">Methylibium petroleiphilum (strain ATCC BAA-1232 / LMG 22953 / PM1)</name>
    <dbReference type="NCBI Taxonomy" id="420662"/>
    <lineage>
        <taxon>Bacteria</taxon>
        <taxon>Pseudomonadati</taxon>
        <taxon>Pseudomonadota</taxon>
        <taxon>Betaproteobacteria</taxon>
        <taxon>Burkholderiales</taxon>
        <taxon>Sphaerotilaceae</taxon>
        <taxon>Methylibium</taxon>
    </lineage>
</organism>
<dbReference type="Pfam" id="PF01554">
    <property type="entry name" value="MatE"/>
    <property type="match status" value="2"/>
</dbReference>
<protein>
    <recommendedName>
        <fullName evidence="9">Multidrug-efflux transporter</fullName>
    </recommendedName>
</protein>
<keyword evidence="3" id="KW-0050">Antiport</keyword>
<dbReference type="KEGG" id="mpt:Mpe_A1279"/>
<proteinExistence type="predicted"/>
<dbReference type="PANTHER" id="PTHR43298">
    <property type="entry name" value="MULTIDRUG RESISTANCE PROTEIN NORM-RELATED"/>
    <property type="match status" value="1"/>
</dbReference>
<dbReference type="AlphaFoldDB" id="A2SFA2"/>
<dbReference type="InterPro" id="IPR048279">
    <property type="entry name" value="MdtK-like"/>
</dbReference>
<evidence type="ECO:0000256" key="6">
    <source>
        <dbReference type="ARBA" id="ARBA00022989"/>
    </source>
</evidence>
<feature type="transmembrane region" description="Helical" evidence="10">
    <location>
        <begin position="421"/>
        <end position="441"/>
    </location>
</feature>
<gene>
    <name evidence="11" type="ordered locus">Mpe_A1279</name>
</gene>
<feature type="transmembrane region" description="Helical" evidence="10">
    <location>
        <begin position="184"/>
        <end position="210"/>
    </location>
</feature>
<dbReference type="HOGENOM" id="CLU_012893_6_0_4"/>
<feature type="transmembrane region" description="Helical" evidence="10">
    <location>
        <begin position="346"/>
        <end position="365"/>
    </location>
</feature>
<evidence type="ECO:0000256" key="8">
    <source>
        <dbReference type="ARBA" id="ARBA00023136"/>
    </source>
</evidence>
<evidence type="ECO:0000256" key="2">
    <source>
        <dbReference type="ARBA" id="ARBA00022448"/>
    </source>
</evidence>
<reference evidence="11 12" key="1">
    <citation type="journal article" date="2007" name="J. Bacteriol.">
        <title>Whole-genome analysis of the methyl tert-butyl ether-degrading beta-proteobacterium Methylibium petroleiphilum PM1.</title>
        <authorList>
            <person name="Kane S.R."/>
            <person name="Chakicherla A.Y."/>
            <person name="Chain P.S.G."/>
            <person name="Schmidt R."/>
            <person name="Shin M.W."/>
            <person name="Legler T.C."/>
            <person name="Scow K.M."/>
            <person name="Larimer F.W."/>
            <person name="Lucas S.M."/>
            <person name="Richardson P.M."/>
            <person name="Hristova K.R."/>
        </authorList>
    </citation>
    <scope>NUCLEOTIDE SEQUENCE [LARGE SCALE GENOMIC DNA]</scope>
    <source>
        <strain evidence="12">ATCC BAA-1232 / LMG 22953 / PM1</strain>
    </source>
</reference>
<feature type="transmembrane region" description="Helical" evidence="10">
    <location>
        <begin position="127"/>
        <end position="145"/>
    </location>
</feature>
<accession>A2SFA2</accession>
<evidence type="ECO:0000256" key="5">
    <source>
        <dbReference type="ARBA" id="ARBA00022692"/>
    </source>
</evidence>
<dbReference type="GO" id="GO:0005886">
    <property type="term" value="C:plasma membrane"/>
    <property type="evidence" value="ECO:0007669"/>
    <property type="project" value="UniProtKB-SubCell"/>
</dbReference>
<dbReference type="InterPro" id="IPR050222">
    <property type="entry name" value="MATE_MdtK"/>
</dbReference>
<dbReference type="eggNOG" id="COG0534">
    <property type="taxonomic scope" value="Bacteria"/>
</dbReference>
<dbReference type="NCBIfam" id="TIGR00797">
    <property type="entry name" value="matE"/>
    <property type="match status" value="1"/>
</dbReference>
<feature type="transmembrane region" description="Helical" evidence="10">
    <location>
        <begin position="12"/>
        <end position="30"/>
    </location>
</feature>
<dbReference type="PIRSF" id="PIRSF006603">
    <property type="entry name" value="DinF"/>
    <property type="match status" value="1"/>
</dbReference>
<feature type="transmembrane region" description="Helical" evidence="10">
    <location>
        <begin position="274"/>
        <end position="295"/>
    </location>
</feature>
<feature type="transmembrane region" description="Helical" evidence="10">
    <location>
        <begin position="316"/>
        <end position="334"/>
    </location>
</feature>
<keyword evidence="7" id="KW-0406">Ion transport</keyword>
<evidence type="ECO:0000256" key="3">
    <source>
        <dbReference type="ARBA" id="ARBA00022449"/>
    </source>
</evidence>
<evidence type="ECO:0000256" key="9">
    <source>
        <dbReference type="ARBA" id="ARBA00031636"/>
    </source>
</evidence>
<name>A2SFA2_METPP</name>
<feature type="transmembrane region" description="Helical" evidence="10">
    <location>
        <begin position="157"/>
        <end position="178"/>
    </location>
</feature>
<dbReference type="PANTHER" id="PTHR43298:SF2">
    <property type="entry name" value="FMN_FAD EXPORTER YEEO-RELATED"/>
    <property type="match status" value="1"/>
</dbReference>
<evidence type="ECO:0000256" key="7">
    <source>
        <dbReference type="ARBA" id="ARBA00023065"/>
    </source>
</evidence>
<keyword evidence="6 10" id="KW-1133">Transmembrane helix</keyword>
<dbReference type="CDD" id="cd13131">
    <property type="entry name" value="MATE_NorM_like"/>
    <property type="match status" value="1"/>
</dbReference>
<keyword evidence="2" id="KW-0813">Transport</keyword>
<evidence type="ECO:0000313" key="11">
    <source>
        <dbReference type="EMBL" id="ABM94241.1"/>
    </source>
</evidence>
<dbReference type="RefSeq" id="WP_011828878.1">
    <property type="nucleotide sequence ID" value="NC_008825.1"/>
</dbReference>
<feature type="transmembrane region" description="Helical" evidence="10">
    <location>
        <begin position="386"/>
        <end position="406"/>
    </location>
</feature>
<dbReference type="GO" id="GO:0015297">
    <property type="term" value="F:antiporter activity"/>
    <property type="evidence" value="ECO:0007669"/>
    <property type="project" value="UniProtKB-KW"/>
</dbReference>
<feature type="transmembrane region" description="Helical" evidence="10">
    <location>
        <begin position="236"/>
        <end position="262"/>
    </location>
</feature>
<evidence type="ECO:0000313" key="12">
    <source>
        <dbReference type="Proteomes" id="UP000000366"/>
    </source>
</evidence>
<dbReference type="GO" id="GO:0042910">
    <property type="term" value="F:xenobiotic transmembrane transporter activity"/>
    <property type="evidence" value="ECO:0007669"/>
    <property type="project" value="InterPro"/>
</dbReference>
<keyword evidence="8 10" id="KW-0472">Membrane</keyword>
<evidence type="ECO:0000256" key="1">
    <source>
        <dbReference type="ARBA" id="ARBA00004429"/>
    </source>
</evidence>
<comment type="subcellular location">
    <subcellularLocation>
        <location evidence="1">Cell inner membrane</location>
        <topology evidence="1">Multi-pass membrane protein</topology>
    </subcellularLocation>
</comment>
<keyword evidence="4" id="KW-1003">Cell membrane</keyword>
<feature type="transmembrane region" description="Helical" evidence="10">
    <location>
        <begin position="91"/>
        <end position="115"/>
    </location>
</feature>
<evidence type="ECO:0000256" key="10">
    <source>
        <dbReference type="SAM" id="Phobius"/>
    </source>
</evidence>
<dbReference type="InterPro" id="IPR002528">
    <property type="entry name" value="MATE_fam"/>
</dbReference>
<dbReference type="GO" id="GO:0006811">
    <property type="term" value="P:monoatomic ion transport"/>
    <property type="evidence" value="ECO:0007669"/>
    <property type="project" value="UniProtKB-KW"/>
</dbReference>
<dbReference type="STRING" id="420662.Mpe_A1279"/>
<keyword evidence="12" id="KW-1185">Reference proteome</keyword>
<evidence type="ECO:0000256" key="4">
    <source>
        <dbReference type="ARBA" id="ARBA00022475"/>
    </source>
</evidence>
<dbReference type="EMBL" id="CP000555">
    <property type="protein sequence ID" value="ABM94241.1"/>
    <property type="molecule type" value="Genomic_DNA"/>
</dbReference>
<keyword evidence="5 10" id="KW-0812">Transmembrane</keyword>
<feature type="transmembrane region" description="Helical" evidence="10">
    <location>
        <begin position="50"/>
        <end position="71"/>
    </location>
</feature>
<sequence>MSGAGTTGRIARHATSILVGQVAVIGYTVADTVMTGRHDSTDLAALSIGAAVYICVYIALTGVLQALIPVVGHHHGAGDHEGVRRSFQQGVWLALAIALPGMTVLLFPGLALSWARTDAAVLERVQSYLGWLAWSLPAGLLFRVYSGLNQGLSRPLLVTLLQLMALGLKLPLNAWLIFGGAGVPALGVAGCAIATLIVQCTLAGVAALMLMRHPAYRELQLFARWSRPRWDAQRELLRLGLPSGAALFFEVTGFALMAVFIARLGTTPLAGHQIAANVAAVLYMLPLSIGIATGAQTAQALGAGDRTQARRIWRQGLWLALALVAMLGALLAGLRGPLARAYSPDPAVQAVATQLLLFVAASQLADATQCIASFALRAYRIALLPALSYAIGLWGIGLAGGAWLAFSPPPVWPNALAGPAAFWLANVVALGCVSALLLALLQRVSAVRPPTGTPGSLAG</sequence>